<dbReference type="AlphaFoldDB" id="A0A9W6J3T7"/>
<dbReference type="CDD" id="cd08252">
    <property type="entry name" value="AL_MDR"/>
    <property type="match status" value="1"/>
</dbReference>
<dbReference type="GO" id="GO:0008270">
    <property type="term" value="F:zinc ion binding"/>
    <property type="evidence" value="ECO:0007669"/>
    <property type="project" value="InterPro"/>
</dbReference>
<gene>
    <name evidence="4" type="ORF">GCM10017643_04650</name>
</gene>
<feature type="domain" description="Enoyl reductase (ER)" evidence="3">
    <location>
        <begin position="29"/>
        <end position="345"/>
    </location>
</feature>
<evidence type="ECO:0000256" key="2">
    <source>
        <dbReference type="RuleBase" id="RU364000"/>
    </source>
</evidence>
<dbReference type="Proteomes" id="UP001143370">
    <property type="component" value="Unassembled WGS sequence"/>
</dbReference>
<dbReference type="InterPro" id="IPR020843">
    <property type="entry name" value="ER"/>
</dbReference>
<dbReference type="PANTHER" id="PTHR44154">
    <property type="entry name" value="QUINONE OXIDOREDUCTASE"/>
    <property type="match status" value="1"/>
</dbReference>
<dbReference type="SUPFAM" id="SSF50129">
    <property type="entry name" value="GroES-like"/>
    <property type="match status" value="1"/>
</dbReference>
<protein>
    <recommendedName>
        <fullName evidence="2">Zinc-type alcohol dehydrogenase-like protein</fullName>
    </recommendedName>
</protein>
<comment type="caution">
    <text evidence="4">The sequence shown here is derived from an EMBL/GenBank/DDBJ whole genome shotgun (WGS) entry which is preliminary data.</text>
</comment>
<evidence type="ECO:0000259" key="3">
    <source>
        <dbReference type="SMART" id="SM00829"/>
    </source>
</evidence>
<reference evidence="4" key="2">
    <citation type="submission" date="2023-01" db="EMBL/GenBank/DDBJ databases">
        <authorList>
            <person name="Sun Q."/>
            <person name="Evtushenko L."/>
        </authorList>
    </citation>
    <scope>NUCLEOTIDE SEQUENCE</scope>
    <source>
        <strain evidence="4">VKM B-2484</strain>
    </source>
</reference>
<evidence type="ECO:0000313" key="5">
    <source>
        <dbReference type="Proteomes" id="UP001143370"/>
    </source>
</evidence>
<dbReference type="Pfam" id="PF08240">
    <property type="entry name" value="ADH_N"/>
    <property type="match status" value="1"/>
</dbReference>
<dbReference type="InterPro" id="IPR011032">
    <property type="entry name" value="GroES-like_sf"/>
</dbReference>
<dbReference type="Gene3D" id="3.90.180.10">
    <property type="entry name" value="Medium-chain alcohol dehydrogenases, catalytic domain"/>
    <property type="match status" value="1"/>
</dbReference>
<dbReference type="SMART" id="SM00829">
    <property type="entry name" value="PKS_ER"/>
    <property type="match status" value="1"/>
</dbReference>
<keyword evidence="1" id="KW-0521">NADP</keyword>
<proteinExistence type="inferred from homology"/>
<dbReference type="EMBL" id="BSFJ01000003">
    <property type="protein sequence ID" value="GLK70350.1"/>
    <property type="molecule type" value="Genomic_DNA"/>
</dbReference>
<accession>A0A9W6J3T7</accession>
<evidence type="ECO:0000256" key="1">
    <source>
        <dbReference type="ARBA" id="ARBA00022857"/>
    </source>
</evidence>
<evidence type="ECO:0000313" key="4">
    <source>
        <dbReference type="EMBL" id="GLK70350.1"/>
    </source>
</evidence>
<dbReference type="PANTHER" id="PTHR44154:SF1">
    <property type="entry name" value="QUINONE OXIDOREDUCTASE"/>
    <property type="match status" value="1"/>
</dbReference>
<dbReference type="SUPFAM" id="SSF51735">
    <property type="entry name" value="NAD(P)-binding Rossmann-fold domains"/>
    <property type="match status" value="1"/>
</dbReference>
<keyword evidence="2" id="KW-0862">Zinc</keyword>
<keyword evidence="2" id="KW-0560">Oxidoreductase</keyword>
<dbReference type="NCBIfam" id="TIGR02817">
    <property type="entry name" value="adh_fam_1"/>
    <property type="match status" value="1"/>
</dbReference>
<dbReference type="GO" id="GO:0016491">
    <property type="term" value="F:oxidoreductase activity"/>
    <property type="evidence" value="ECO:0007669"/>
    <property type="project" value="UniProtKB-KW"/>
</dbReference>
<comment type="similarity">
    <text evidence="2">Belongs to the zinc-containing alcohol dehydrogenase family. Quinone oxidoreductase subfamily.</text>
</comment>
<keyword evidence="2" id="KW-0479">Metal-binding</keyword>
<sequence length="349" mass="37158">MARAPGAARETIMKAVGYIKSLPITEERALFDFEAEAPAPGPRDLLVRVKAVSVNPVDTKVRMRRAGSEGAPVILGWDAAGVVEAVGAEVTLFKAGDEVFYAGDLNRPGTNAELHLVDERLVGHKPTSLGFAEAAALPLTSLTAWEGLFDRLQVPLGGGDGASLLVIGAAGGVGSLAVQLARQLSRVTVIGTASRAESRAWVEGLGAHAVIDHSRPLSEELDAAGLGLVDYTYTLTHTDTHWAEIIKAAKPQGRIAIIDDPATLDALPLKGKSLSLHWELMFTRSLFQTPDMIRQHEILNEVARLVDAGTLRTTLGEHFGSINAANLTRAHARLESARSIGKIVLEGWD</sequence>
<organism evidence="4 5">
    <name type="scientific">Ancylobacter dichloromethanicus</name>
    <dbReference type="NCBI Taxonomy" id="518825"/>
    <lineage>
        <taxon>Bacteria</taxon>
        <taxon>Pseudomonadati</taxon>
        <taxon>Pseudomonadota</taxon>
        <taxon>Alphaproteobacteria</taxon>
        <taxon>Hyphomicrobiales</taxon>
        <taxon>Xanthobacteraceae</taxon>
        <taxon>Ancylobacter</taxon>
    </lineage>
</organism>
<dbReference type="Gene3D" id="3.40.50.720">
    <property type="entry name" value="NAD(P)-binding Rossmann-like Domain"/>
    <property type="match status" value="1"/>
</dbReference>
<reference evidence="4" key="1">
    <citation type="journal article" date="2014" name="Int. J. Syst. Evol. Microbiol.">
        <title>Complete genome sequence of Corynebacterium casei LMG S-19264T (=DSM 44701T), isolated from a smear-ripened cheese.</title>
        <authorList>
            <consortium name="US DOE Joint Genome Institute (JGI-PGF)"/>
            <person name="Walter F."/>
            <person name="Albersmeier A."/>
            <person name="Kalinowski J."/>
            <person name="Ruckert C."/>
        </authorList>
    </citation>
    <scope>NUCLEOTIDE SEQUENCE</scope>
    <source>
        <strain evidence="4">VKM B-2484</strain>
    </source>
</reference>
<dbReference type="Pfam" id="PF13602">
    <property type="entry name" value="ADH_zinc_N_2"/>
    <property type="match status" value="1"/>
</dbReference>
<dbReference type="InterPro" id="IPR013154">
    <property type="entry name" value="ADH-like_N"/>
</dbReference>
<dbReference type="InterPro" id="IPR051603">
    <property type="entry name" value="Zinc-ADH_QOR/CCCR"/>
</dbReference>
<dbReference type="InterPro" id="IPR036291">
    <property type="entry name" value="NAD(P)-bd_dom_sf"/>
</dbReference>
<dbReference type="InterPro" id="IPR014182">
    <property type="entry name" value="ADH_Zn_typ-1"/>
</dbReference>
<keyword evidence="5" id="KW-1185">Reference proteome</keyword>
<name>A0A9W6J3T7_9HYPH</name>